<dbReference type="EnsemblMetazoa" id="AALB003396-RA">
    <property type="protein sequence ID" value="AALB003396-PA"/>
    <property type="gene ID" value="AALB003396"/>
</dbReference>
<feature type="chain" id="PRO_5043971685" description="Protein osiris 22" evidence="3">
    <location>
        <begin position="26"/>
        <end position="487"/>
    </location>
</feature>
<feature type="transmembrane region" description="Helical" evidence="2">
    <location>
        <begin position="123"/>
        <end position="140"/>
    </location>
</feature>
<dbReference type="AlphaFoldDB" id="A0A182FA68"/>
<reference evidence="4" key="2">
    <citation type="submission" date="2022-08" db="UniProtKB">
        <authorList>
            <consortium name="EnsemblMetazoa"/>
        </authorList>
    </citation>
    <scope>IDENTIFICATION</scope>
    <source>
        <strain evidence="4">STECLA/ALBI9_A</strain>
    </source>
</reference>
<evidence type="ECO:0000313" key="5">
    <source>
        <dbReference type="Proteomes" id="UP000069272"/>
    </source>
</evidence>
<keyword evidence="3" id="KW-0732">Signal</keyword>
<dbReference type="Proteomes" id="UP000069272">
    <property type="component" value="Chromosome 2R"/>
</dbReference>
<feature type="compositionally biased region" description="Polar residues" evidence="1">
    <location>
        <begin position="229"/>
        <end position="246"/>
    </location>
</feature>
<keyword evidence="2" id="KW-1133">Transmembrane helix</keyword>
<proteinExistence type="predicted"/>
<dbReference type="PROSITE" id="PS51257">
    <property type="entry name" value="PROKAR_LIPOPROTEIN"/>
    <property type="match status" value="1"/>
</dbReference>
<feature type="transmembrane region" description="Helical" evidence="2">
    <location>
        <begin position="427"/>
        <end position="447"/>
    </location>
</feature>
<organism evidence="4 5">
    <name type="scientific">Anopheles albimanus</name>
    <name type="common">New world malaria mosquito</name>
    <dbReference type="NCBI Taxonomy" id="7167"/>
    <lineage>
        <taxon>Eukaryota</taxon>
        <taxon>Metazoa</taxon>
        <taxon>Ecdysozoa</taxon>
        <taxon>Arthropoda</taxon>
        <taxon>Hexapoda</taxon>
        <taxon>Insecta</taxon>
        <taxon>Pterygota</taxon>
        <taxon>Neoptera</taxon>
        <taxon>Endopterygota</taxon>
        <taxon>Diptera</taxon>
        <taxon>Nematocera</taxon>
        <taxon>Culicoidea</taxon>
        <taxon>Culicidae</taxon>
        <taxon>Anophelinae</taxon>
        <taxon>Anopheles</taxon>
    </lineage>
</organism>
<name>A0A182FA68_ANOAL</name>
<dbReference type="VEuPathDB" id="VectorBase:AALB20_036645"/>
<feature type="transmembrane region" description="Helical" evidence="2">
    <location>
        <begin position="51"/>
        <end position="72"/>
    </location>
</feature>
<evidence type="ECO:0000256" key="3">
    <source>
        <dbReference type="SAM" id="SignalP"/>
    </source>
</evidence>
<sequence>MAALDRTVVFGVVVVLCVTLSLACGAETSEALNDGALTEGRTFGHHFLKRISFAMIPAAFVVGVITTLLSALTVVSMKGLGVGLVFWPGGSWCLVITFRFPIADRRACERSMNPVVLRGWSDRTAHSTLLLLLVLIVCGGQRSAGEMRKSWQAKSVDVQVQLLKAARTIEEAPGAKPPETIIPRSTEEPVSRRSDESAGSVVTDATKPMTEVAPSSGDEPLGQVGRVATQFSSRVRSKTGAVSTATVPVKVSDPDPAPEDRAVPLHLEHPMEEIQVDDATVQDDDDDEEEEDDDDEDALDWDGPAGKQNKPEYDLIENILEEVDERMNRPTNASQDSKGTSKGTVAGAAVKKYTFPPVLNMTIDEPNSIVKVKLNHDIVRDMINTGRSGGGGIGGKKMLRYVIPLFILPFLIQSAVIPFMLTAVKLFLLKSLMAGKVAIFLLLLGAFKNFTKKERDVYVKDVPDRRYEPSSEGFAYLAEGRPSNWVN</sequence>
<feature type="transmembrane region" description="Helical" evidence="2">
    <location>
        <begin position="84"/>
        <end position="103"/>
    </location>
</feature>
<feature type="compositionally biased region" description="Acidic residues" evidence="1">
    <location>
        <begin position="274"/>
        <end position="300"/>
    </location>
</feature>
<accession>A0A182FA68</accession>
<feature type="transmembrane region" description="Helical" evidence="2">
    <location>
        <begin position="401"/>
        <end position="421"/>
    </location>
</feature>
<keyword evidence="2" id="KW-0812">Transmembrane</keyword>
<feature type="compositionally biased region" description="Basic and acidic residues" evidence="1">
    <location>
        <begin position="185"/>
        <end position="196"/>
    </location>
</feature>
<feature type="compositionally biased region" description="Basic and acidic residues" evidence="1">
    <location>
        <begin position="258"/>
        <end position="272"/>
    </location>
</feature>
<protein>
    <recommendedName>
        <fullName evidence="6">Protein osiris 22</fullName>
    </recommendedName>
</protein>
<evidence type="ECO:0000256" key="2">
    <source>
        <dbReference type="SAM" id="Phobius"/>
    </source>
</evidence>
<dbReference type="VEuPathDB" id="VectorBase:AALB20_036950"/>
<dbReference type="VEuPathDB" id="VectorBase:AALB003396"/>
<evidence type="ECO:0008006" key="6">
    <source>
        <dbReference type="Google" id="ProtNLM"/>
    </source>
</evidence>
<evidence type="ECO:0000256" key="1">
    <source>
        <dbReference type="SAM" id="MobiDB-lite"/>
    </source>
</evidence>
<keyword evidence="5" id="KW-1185">Reference proteome</keyword>
<feature type="region of interest" description="Disordered" evidence="1">
    <location>
        <begin position="173"/>
        <end position="311"/>
    </location>
</feature>
<evidence type="ECO:0000313" key="4">
    <source>
        <dbReference type="EnsemblMetazoa" id="AALB003396-PA"/>
    </source>
</evidence>
<reference evidence="4 5" key="1">
    <citation type="journal article" date="2017" name="G3 (Bethesda)">
        <title>The Physical Genome Mapping of Anopheles albimanus Corrected Scaffold Misassemblies and Identified Interarm Rearrangements in Genus Anopheles.</title>
        <authorList>
            <person name="Artemov G.N."/>
            <person name="Peery A.N."/>
            <person name="Jiang X."/>
            <person name="Tu Z."/>
            <person name="Stegniy V.N."/>
            <person name="Sharakhova M.V."/>
            <person name="Sharakhov I.V."/>
        </authorList>
    </citation>
    <scope>NUCLEOTIDE SEQUENCE [LARGE SCALE GENOMIC DNA]</scope>
    <source>
        <strain evidence="4 5">ALBI9_A</strain>
    </source>
</reference>
<feature type="signal peptide" evidence="3">
    <location>
        <begin position="1"/>
        <end position="25"/>
    </location>
</feature>
<keyword evidence="2" id="KW-0472">Membrane</keyword>